<organism evidence="1">
    <name type="scientific">uncultured alpha proteobacterium HF0130_06E21</name>
    <dbReference type="NCBI Taxonomy" id="710808"/>
    <lineage>
        <taxon>Bacteria</taxon>
        <taxon>Pseudomonadati</taxon>
        <taxon>Pseudomonadota</taxon>
        <taxon>Alphaproteobacteria</taxon>
        <taxon>environmental samples</taxon>
    </lineage>
</organism>
<dbReference type="EMBL" id="GU474868">
    <property type="protein sequence ID" value="ADI17528.1"/>
    <property type="molecule type" value="Genomic_DNA"/>
</dbReference>
<reference evidence="1" key="1">
    <citation type="journal article" date="2011" name="Environ. Microbiol.">
        <title>Time-series analyses of Monterey Bay coastal microbial picoplankton using a 'genome proxy' microarray.</title>
        <authorList>
            <person name="Rich V.I."/>
            <person name="Pham V.D."/>
            <person name="Eppley J."/>
            <person name="Shi Y."/>
            <person name="DeLong E.F."/>
        </authorList>
    </citation>
    <scope>NUCLEOTIDE SEQUENCE</scope>
</reference>
<proteinExistence type="predicted"/>
<name>E0XSY7_9PROT</name>
<accession>E0XSY7</accession>
<evidence type="ECO:0000313" key="1">
    <source>
        <dbReference type="EMBL" id="ADI17528.1"/>
    </source>
</evidence>
<sequence length="54" mass="5866">MVGSPPLAFDNGLMPSQLDPRFPCIAVPSPARTLVIVVVCRRWAVRLAGVYDRG</sequence>
<protein>
    <submittedName>
        <fullName evidence="1">Uncharacterized protein</fullName>
    </submittedName>
</protein>
<dbReference type="AlphaFoldDB" id="E0XSY7"/>